<dbReference type="PANTHER" id="PTHR46173">
    <property type="entry name" value="CCA TRNA NUCLEOTIDYLTRANSFERASE 1, MITOCHONDRIAL"/>
    <property type="match status" value="1"/>
</dbReference>
<keyword evidence="8 11" id="KW-0067">ATP-binding</keyword>
<evidence type="ECO:0000256" key="1">
    <source>
        <dbReference type="ARBA" id="ARBA00001946"/>
    </source>
</evidence>
<evidence type="ECO:0000256" key="6">
    <source>
        <dbReference type="ARBA" id="ARBA00022741"/>
    </source>
</evidence>
<evidence type="ECO:0000256" key="7">
    <source>
        <dbReference type="ARBA" id="ARBA00022800"/>
    </source>
</evidence>
<dbReference type="RefSeq" id="WP_226538526.1">
    <property type="nucleotide sequence ID" value="NZ_CP129013.1"/>
</dbReference>
<keyword evidence="4 11" id="KW-0548">Nucleotidyltransferase</keyword>
<keyword evidence="5 11" id="KW-0479">Metal-binding</keyword>
<keyword evidence="6 11" id="KW-0547">Nucleotide-binding</keyword>
<evidence type="ECO:0000313" key="13">
    <source>
        <dbReference type="EMBL" id="WLR43717.1"/>
    </source>
</evidence>
<evidence type="ECO:0000256" key="5">
    <source>
        <dbReference type="ARBA" id="ARBA00022723"/>
    </source>
</evidence>
<evidence type="ECO:0000256" key="11">
    <source>
        <dbReference type="HAMAP-Rule" id="MF_01263"/>
    </source>
</evidence>
<feature type="binding site" evidence="11">
    <location>
        <position position="111"/>
    </location>
    <ligand>
        <name>CTP</name>
        <dbReference type="ChEBI" id="CHEBI:37563"/>
    </ligand>
</feature>
<feature type="binding site" evidence="11">
    <location>
        <position position="30"/>
    </location>
    <ligand>
        <name>ATP</name>
        <dbReference type="ChEBI" id="CHEBI:30616"/>
    </ligand>
</feature>
<comment type="catalytic activity">
    <reaction evidence="11">
        <text>a tRNA with a 3' CCA end + 2 CTP + ATP = a tRNA with a 3' CCACCA end + 3 diphosphate</text>
        <dbReference type="Rhea" id="RHEA:76235"/>
        <dbReference type="Rhea" id="RHEA-COMP:10468"/>
        <dbReference type="Rhea" id="RHEA-COMP:18655"/>
        <dbReference type="ChEBI" id="CHEBI:30616"/>
        <dbReference type="ChEBI" id="CHEBI:33019"/>
        <dbReference type="ChEBI" id="CHEBI:37563"/>
        <dbReference type="ChEBI" id="CHEBI:83071"/>
        <dbReference type="ChEBI" id="CHEBI:195187"/>
    </reaction>
</comment>
<reference evidence="13 14" key="1">
    <citation type="submission" date="2023-06" db="EMBL/GenBank/DDBJ databases">
        <title>Five Gram-positive bacteria isolated from mangrove sediments in Shenzhen, Guangdong, China.</title>
        <authorList>
            <person name="Yu S."/>
            <person name="Zheng W."/>
            <person name="Huang Y."/>
        </authorList>
    </citation>
    <scope>NUCLEOTIDE SEQUENCE [LARGE SCALE GENOMIC DNA]</scope>
    <source>
        <strain evidence="13 14">SaN35-3</strain>
    </source>
</reference>
<comment type="similarity">
    <text evidence="11">Belongs to the tRNA nucleotidyltransferase/poly(A) polymerase family. Bacterial CCA-adding enzyme type 3 subfamily.</text>
</comment>
<dbReference type="EC" id="2.7.7.72" evidence="11"/>
<feature type="domain" description="FHA" evidence="12">
    <location>
        <begin position="32"/>
        <end position="95"/>
    </location>
</feature>
<keyword evidence="2 11" id="KW-0808">Transferase</keyword>
<protein>
    <recommendedName>
        <fullName evidence="11">CCA-adding enzyme</fullName>
        <ecNumber evidence="11">2.7.7.72</ecNumber>
    </recommendedName>
    <alternativeName>
        <fullName evidence="11">CCA tRNA nucleotidyltransferase</fullName>
    </alternativeName>
    <alternativeName>
        <fullName evidence="11">tRNA CCA-pyrophosphorylase</fullName>
    </alternativeName>
    <alternativeName>
        <fullName evidence="11">tRNA adenylyl-/cytidylyl- transferase</fullName>
    </alternativeName>
    <alternativeName>
        <fullName evidence="11">tRNA nucleotidyltransferase</fullName>
    </alternativeName>
    <alternativeName>
        <fullName evidence="11">tRNA-NT</fullName>
    </alternativeName>
</protein>
<dbReference type="InterPro" id="IPR032810">
    <property type="entry name" value="CCA-adding_enz_C"/>
</dbReference>
<keyword evidence="3 11" id="KW-0819">tRNA processing</keyword>
<feature type="binding site" evidence="11">
    <location>
        <position position="111"/>
    </location>
    <ligand>
        <name>ATP</name>
        <dbReference type="ChEBI" id="CHEBI:30616"/>
    </ligand>
</feature>
<dbReference type="PROSITE" id="PS50006">
    <property type="entry name" value="FHA_DOMAIN"/>
    <property type="match status" value="1"/>
</dbReference>
<dbReference type="InterPro" id="IPR050264">
    <property type="entry name" value="Bact_CCA-adding_enz_type3_sf"/>
</dbReference>
<dbReference type="Pfam" id="PF12627">
    <property type="entry name" value="PolyA_pol_RNAbd"/>
    <property type="match status" value="1"/>
</dbReference>
<gene>
    <name evidence="11" type="primary">cca</name>
    <name evidence="13" type="ORF">LC087_06155</name>
</gene>
<feature type="binding site" evidence="11">
    <location>
        <position position="30"/>
    </location>
    <ligand>
        <name>CTP</name>
        <dbReference type="ChEBI" id="CHEBI:37563"/>
    </ligand>
</feature>
<dbReference type="Gene3D" id="1.20.58.560">
    <property type="match status" value="1"/>
</dbReference>
<feature type="binding site" evidence="11">
    <location>
        <position position="154"/>
    </location>
    <ligand>
        <name>CTP</name>
        <dbReference type="ChEBI" id="CHEBI:37563"/>
    </ligand>
</feature>
<dbReference type="EMBL" id="CP129013">
    <property type="protein sequence ID" value="WLR43717.1"/>
    <property type="molecule type" value="Genomic_DNA"/>
</dbReference>
<keyword evidence="9 11" id="KW-0460">Magnesium</keyword>
<dbReference type="InterPro" id="IPR002646">
    <property type="entry name" value="PolA_pol_head_dom"/>
</dbReference>
<keyword evidence="10 11" id="KW-0694">RNA-binding</keyword>
<dbReference type="InterPro" id="IPR000253">
    <property type="entry name" value="FHA_dom"/>
</dbReference>
<feature type="binding site" evidence="11">
    <location>
        <position position="157"/>
    </location>
    <ligand>
        <name>ATP</name>
        <dbReference type="ChEBI" id="CHEBI:30616"/>
    </ligand>
</feature>
<keyword evidence="14" id="KW-1185">Reference proteome</keyword>
<evidence type="ECO:0000256" key="2">
    <source>
        <dbReference type="ARBA" id="ARBA00022679"/>
    </source>
</evidence>
<sequence>MDKKFELATPIINKLYQFGFEAYFVGGAVRDYLIGREIADVDIATSATPDEMKKIFNRTIDVGAKHGTIVVVTKQGSFEVTTFRSEGTYINSRRPSKVTFISSLNEDLKRRDFTINAIAMTKVGDVIDFFGGKKDIEDGVIRTVGKPSDRFGEDALRMMRALRFASQLDFTIEKETKEAIIQSHSLLEDISIERKTAEIQKLFLGCNPQLGLRYLIETKVYLFLPQFSQNKTLLEKLLNVELKKLNNVEEVWSVLCLAMKISDIDLFLKKWKLSTKLIRSVKQLVKFVNKRLQAPLSNWMVYHLGVEQAIKVENILSIMENNQVKSDHEIKNQYNLLPIKERQELACDGKDLLSWFQSKKPGAWIEESIQAVEKQVVEGHLQNDKLLIKEWLISRANKSS</sequence>
<evidence type="ECO:0000256" key="4">
    <source>
        <dbReference type="ARBA" id="ARBA00022695"/>
    </source>
</evidence>
<evidence type="ECO:0000256" key="8">
    <source>
        <dbReference type="ARBA" id="ARBA00022840"/>
    </source>
</evidence>
<dbReference type="CDD" id="cd05398">
    <property type="entry name" value="NT_ClassII-CCAase"/>
    <property type="match status" value="1"/>
</dbReference>
<keyword evidence="7 11" id="KW-0692">RNA repair</keyword>
<dbReference type="Pfam" id="PF01743">
    <property type="entry name" value="PolyA_pol"/>
    <property type="match status" value="1"/>
</dbReference>
<feature type="binding site" evidence="11">
    <location>
        <position position="27"/>
    </location>
    <ligand>
        <name>CTP</name>
        <dbReference type="ChEBI" id="CHEBI:37563"/>
    </ligand>
</feature>
<dbReference type="PANTHER" id="PTHR46173:SF1">
    <property type="entry name" value="CCA TRNA NUCLEOTIDYLTRANSFERASE 1, MITOCHONDRIAL"/>
    <property type="match status" value="1"/>
</dbReference>
<evidence type="ECO:0000313" key="14">
    <source>
        <dbReference type="Proteomes" id="UP001197974"/>
    </source>
</evidence>
<comment type="subunit">
    <text evidence="11">Homodimer.</text>
</comment>
<feature type="binding site" evidence="11">
    <location>
        <position position="40"/>
    </location>
    <ligand>
        <name>Mg(2+)</name>
        <dbReference type="ChEBI" id="CHEBI:18420"/>
    </ligand>
</feature>
<evidence type="ECO:0000256" key="10">
    <source>
        <dbReference type="ARBA" id="ARBA00022884"/>
    </source>
</evidence>
<dbReference type="NCBIfam" id="NF009814">
    <property type="entry name" value="PRK13299.1"/>
    <property type="match status" value="1"/>
</dbReference>
<dbReference type="InterPro" id="IPR032828">
    <property type="entry name" value="PolyA_RNA-bd"/>
</dbReference>
<organism evidence="13 14">
    <name type="scientific">Bacillus carboniphilus</name>
    <dbReference type="NCBI Taxonomy" id="86663"/>
    <lineage>
        <taxon>Bacteria</taxon>
        <taxon>Bacillati</taxon>
        <taxon>Bacillota</taxon>
        <taxon>Bacilli</taxon>
        <taxon>Bacillales</taxon>
        <taxon>Bacillaceae</taxon>
        <taxon>Bacillus</taxon>
    </lineage>
</organism>
<feature type="binding site" evidence="11">
    <location>
        <position position="163"/>
    </location>
    <ligand>
        <name>CTP</name>
        <dbReference type="ChEBI" id="CHEBI:37563"/>
    </ligand>
</feature>
<feature type="binding site" evidence="11">
    <location>
        <position position="163"/>
    </location>
    <ligand>
        <name>ATP</name>
        <dbReference type="ChEBI" id="CHEBI:30616"/>
    </ligand>
</feature>
<feature type="binding site" evidence="11">
    <location>
        <position position="42"/>
    </location>
    <ligand>
        <name>Mg(2+)</name>
        <dbReference type="ChEBI" id="CHEBI:18420"/>
    </ligand>
</feature>
<evidence type="ECO:0000259" key="12">
    <source>
        <dbReference type="PROSITE" id="PS50006"/>
    </source>
</evidence>
<proteinExistence type="inferred from homology"/>
<dbReference type="Gene3D" id="3.30.460.10">
    <property type="entry name" value="Beta Polymerase, domain 2"/>
    <property type="match status" value="1"/>
</dbReference>
<comment type="function">
    <text evidence="11">Catalyzes the addition and repair of the essential 3'-terminal CCA sequence in tRNAs without using a nucleic acid template. Adds these three nucleotides in the order of C, C, and A to the tRNA nucleotide-73, using CTP and ATP as substrates and producing inorganic pyrophosphate. tRNA 3'-terminal CCA addition is required both for tRNA processing and repair. Also involved in tRNA surveillance by mediating tandem CCA addition to generate a CCACCA at the 3' terminus of unstable tRNAs. While stable tRNAs receive only 3'-terminal CCA, unstable tRNAs are marked with CCACCA and rapidly degraded.</text>
</comment>
<dbReference type="InterPro" id="IPR043519">
    <property type="entry name" value="NT_sf"/>
</dbReference>
<accession>A0ABY9JWD5</accession>
<dbReference type="InterPro" id="IPR023068">
    <property type="entry name" value="CCA-adding_enz_firmicutes"/>
</dbReference>
<comment type="miscellaneous">
    <text evidence="11">A single active site specifically recognizes both ATP and CTP and is responsible for their addition.</text>
</comment>
<evidence type="ECO:0000256" key="3">
    <source>
        <dbReference type="ARBA" id="ARBA00022694"/>
    </source>
</evidence>
<evidence type="ECO:0000256" key="9">
    <source>
        <dbReference type="ARBA" id="ARBA00022842"/>
    </source>
</evidence>
<feature type="binding site" evidence="11">
    <location>
        <position position="160"/>
    </location>
    <ligand>
        <name>CTP</name>
        <dbReference type="ChEBI" id="CHEBI:37563"/>
    </ligand>
</feature>
<dbReference type="Gene3D" id="1.10.246.80">
    <property type="match status" value="1"/>
</dbReference>
<dbReference type="GO" id="GO:0004810">
    <property type="term" value="F:CCA tRNA nucleotidyltransferase activity"/>
    <property type="evidence" value="ECO:0007669"/>
    <property type="project" value="UniProtKB-EC"/>
</dbReference>
<dbReference type="HAMAP" id="MF_01263">
    <property type="entry name" value="CCA_bact_type3"/>
    <property type="match status" value="1"/>
</dbReference>
<dbReference type="Pfam" id="PF13735">
    <property type="entry name" value="tRNA_NucTran2_2"/>
    <property type="match status" value="1"/>
</dbReference>
<comment type="cofactor">
    <cofactor evidence="1 11">
        <name>Mg(2+)</name>
        <dbReference type="ChEBI" id="CHEBI:18420"/>
    </cofactor>
</comment>
<feature type="binding site" evidence="11">
    <location>
        <position position="157"/>
    </location>
    <ligand>
        <name>CTP</name>
        <dbReference type="ChEBI" id="CHEBI:37563"/>
    </ligand>
</feature>
<feature type="binding site" evidence="11">
    <location>
        <position position="27"/>
    </location>
    <ligand>
        <name>ATP</name>
        <dbReference type="ChEBI" id="CHEBI:30616"/>
    </ligand>
</feature>
<dbReference type="Gene3D" id="1.10.110.30">
    <property type="match status" value="1"/>
</dbReference>
<feature type="binding site" evidence="11">
    <location>
        <position position="160"/>
    </location>
    <ligand>
        <name>ATP</name>
        <dbReference type="ChEBI" id="CHEBI:30616"/>
    </ligand>
</feature>
<dbReference type="SUPFAM" id="SSF81891">
    <property type="entry name" value="Poly A polymerase C-terminal region-like"/>
    <property type="match status" value="1"/>
</dbReference>
<dbReference type="Proteomes" id="UP001197974">
    <property type="component" value="Chromosome"/>
</dbReference>
<name>A0ABY9JWD5_9BACI</name>
<dbReference type="SUPFAM" id="SSF81301">
    <property type="entry name" value="Nucleotidyltransferase"/>
    <property type="match status" value="1"/>
</dbReference>
<comment type="catalytic activity">
    <reaction evidence="11">
        <text>a tRNA precursor + 2 CTP + ATP = a tRNA with a 3' CCA end + 3 diphosphate</text>
        <dbReference type="Rhea" id="RHEA:14433"/>
        <dbReference type="Rhea" id="RHEA-COMP:10465"/>
        <dbReference type="Rhea" id="RHEA-COMP:10468"/>
        <dbReference type="ChEBI" id="CHEBI:30616"/>
        <dbReference type="ChEBI" id="CHEBI:33019"/>
        <dbReference type="ChEBI" id="CHEBI:37563"/>
        <dbReference type="ChEBI" id="CHEBI:74896"/>
        <dbReference type="ChEBI" id="CHEBI:83071"/>
        <dbReference type="EC" id="2.7.7.72"/>
    </reaction>
</comment>
<feature type="binding site" evidence="11">
    <location>
        <position position="154"/>
    </location>
    <ligand>
        <name>ATP</name>
        <dbReference type="ChEBI" id="CHEBI:30616"/>
    </ligand>
</feature>